<dbReference type="InterPro" id="IPR038071">
    <property type="entry name" value="UROD/MetE-like_sf"/>
</dbReference>
<reference evidence="1" key="1">
    <citation type="submission" date="2023-05" db="EMBL/GenBank/DDBJ databases">
        <title>Metabolic capabilities are highly conserved among human nasal-associated Corynebacterium species in pangenomic analyses.</title>
        <authorList>
            <person name="Tran T.H."/>
            <person name="Roberts A.Q."/>
            <person name="Escapa I.F."/>
            <person name="Gao W."/>
            <person name="Conlan S."/>
            <person name="Kong H."/>
            <person name="Segre J.A."/>
            <person name="Kelly M.S."/>
            <person name="Lemon K.P."/>
        </authorList>
    </citation>
    <scope>NUCLEOTIDE SEQUENCE</scope>
    <source>
        <strain evidence="1">KPL2618</strain>
    </source>
</reference>
<proteinExistence type="predicted"/>
<evidence type="ECO:0000313" key="2">
    <source>
        <dbReference type="Proteomes" id="UP001230317"/>
    </source>
</evidence>
<comment type="caution">
    <text evidence="1">The sequence shown here is derived from an EMBL/GenBank/DDBJ whole genome shotgun (WGS) entry which is preliminary data.</text>
</comment>
<sequence>MTGFALGPMPGTSMVEAADIIMGETELPALPQLPERGLGSDSVGRTASMLEAITIDRGPRSWRMTARPQLLTRRAWDRLARDLDEVQQVWGETVPRIKVQALGPWSLAASIELADGHRVLTDSGAFAELSDALLHGIRTHATDVARRFHGEVVVQLDEPLLADVIVGRIPGTTDFDSIPAVPDEVALETLLRFDADYLHAPPLWSIAGAATTFLVDFHSPRYRLDTPEHFDGLGEHLSEGHRIGVGISGSDARAEAIALARHLDRIGMPRELLVDRFDVYPVQASARTLRSVTETSSILVRDAGDL</sequence>
<evidence type="ECO:0000313" key="1">
    <source>
        <dbReference type="EMBL" id="MDK4334746.1"/>
    </source>
</evidence>
<dbReference type="EMBL" id="JASNVU010000005">
    <property type="protein sequence ID" value="MDK4334746.1"/>
    <property type="molecule type" value="Genomic_DNA"/>
</dbReference>
<accession>A0AAP4F8D8</accession>
<gene>
    <name evidence="1" type="ORF">QPX58_04875</name>
</gene>
<dbReference type="AlphaFoldDB" id="A0AAP4F8D8"/>
<organism evidence="1 2">
    <name type="scientific">Corynebacterium accolens</name>
    <dbReference type="NCBI Taxonomy" id="38284"/>
    <lineage>
        <taxon>Bacteria</taxon>
        <taxon>Bacillati</taxon>
        <taxon>Actinomycetota</taxon>
        <taxon>Actinomycetes</taxon>
        <taxon>Mycobacteriales</taxon>
        <taxon>Corynebacteriaceae</taxon>
        <taxon>Corynebacterium</taxon>
    </lineage>
</organism>
<dbReference type="SUPFAM" id="SSF51726">
    <property type="entry name" value="UROD/MetE-like"/>
    <property type="match status" value="1"/>
</dbReference>
<name>A0AAP4F8D8_9CORY</name>
<dbReference type="RefSeq" id="WP_284641999.1">
    <property type="nucleotide sequence ID" value="NZ_JASNVU010000005.1"/>
</dbReference>
<dbReference type="Proteomes" id="UP001230317">
    <property type="component" value="Unassembled WGS sequence"/>
</dbReference>
<protein>
    <submittedName>
        <fullName evidence="1">Methionine synthase</fullName>
    </submittedName>
</protein>